<sequence length="126" mass="14958">MVMDDRALHRVMRRGRGCGGRGPSKRTRSERRLQEDLERLQREYLRDGKKLNLLQDNNGGLIDKISALEWDKVALEQERMIVIRTWRTRVRDRVRYFQGAVQEYSGVARKYISAWAQCYQKGPRSF</sequence>
<name>A0ACB8YII6_ARCLA</name>
<gene>
    <name evidence="1" type="ORF">L6452_34348</name>
</gene>
<reference evidence="2" key="1">
    <citation type="journal article" date="2022" name="Mol. Ecol. Resour.">
        <title>The genomes of chicory, endive, great burdock and yacon provide insights into Asteraceae palaeo-polyploidization history and plant inulin production.</title>
        <authorList>
            <person name="Fan W."/>
            <person name="Wang S."/>
            <person name="Wang H."/>
            <person name="Wang A."/>
            <person name="Jiang F."/>
            <person name="Liu H."/>
            <person name="Zhao H."/>
            <person name="Xu D."/>
            <person name="Zhang Y."/>
        </authorList>
    </citation>
    <scope>NUCLEOTIDE SEQUENCE [LARGE SCALE GENOMIC DNA]</scope>
    <source>
        <strain evidence="2">cv. Niubang</strain>
    </source>
</reference>
<evidence type="ECO:0000313" key="2">
    <source>
        <dbReference type="Proteomes" id="UP001055879"/>
    </source>
</evidence>
<comment type="caution">
    <text evidence="1">The sequence shown here is derived from an EMBL/GenBank/DDBJ whole genome shotgun (WGS) entry which is preliminary data.</text>
</comment>
<dbReference type="EMBL" id="CM042058">
    <property type="protein sequence ID" value="KAI3685114.1"/>
    <property type="molecule type" value="Genomic_DNA"/>
</dbReference>
<evidence type="ECO:0000313" key="1">
    <source>
        <dbReference type="EMBL" id="KAI3685114.1"/>
    </source>
</evidence>
<protein>
    <submittedName>
        <fullName evidence="1">Uncharacterized protein</fullName>
    </submittedName>
</protein>
<dbReference type="Proteomes" id="UP001055879">
    <property type="component" value="Linkage Group LG12"/>
</dbReference>
<keyword evidence="2" id="KW-1185">Reference proteome</keyword>
<proteinExistence type="predicted"/>
<organism evidence="1 2">
    <name type="scientific">Arctium lappa</name>
    <name type="common">Greater burdock</name>
    <name type="synonym">Lappa major</name>
    <dbReference type="NCBI Taxonomy" id="4217"/>
    <lineage>
        <taxon>Eukaryota</taxon>
        <taxon>Viridiplantae</taxon>
        <taxon>Streptophyta</taxon>
        <taxon>Embryophyta</taxon>
        <taxon>Tracheophyta</taxon>
        <taxon>Spermatophyta</taxon>
        <taxon>Magnoliopsida</taxon>
        <taxon>eudicotyledons</taxon>
        <taxon>Gunneridae</taxon>
        <taxon>Pentapetalae</taxon>
        <taxon>asterids</taxon>
        <taxon>campanulids</taxon>
        <taxon>Asterales</taxon>
        <taxon>Asteraceae</taxon>
        <taxon>Carduoideae</taxon>
        <taxon>Cardueae</taxon>
        <taxon>Arctiinae</taxon>
        <taxon>Arctium</taxon>
    </lineage>
</organism>
<accession>A0ACB8YII6</accession>
<reference evidence="1 2" key="2">
    <citation type="journal article" date="2022" name="Mol. Ecol. Resour.">
        <title>The genomes of chicory, endive, great burdock and yacon provide insights into Asteraceae paleo-polyploidization history and plant inulin production.</title>
        <authorList>
            <person name="Fan W."/>
            <person name="Wang S."/>
            <person name="Wang H."/>
            <person name="Wang A."/>
            <person name="Jiang F."/>
            <person name="Liu H."/>
            <person name="Zhao H."/>
            <person name="Xu D."/>
            <person name="Zhang Y."/>
        </authorList>
    </citation>
    <scope>NUCLEOTIDE SEQUENCE [LARGE SCALE GENOMIC DNA]</scope>
    <source>
        <strain evidence="2">cv. Niubang</strain>
    </source>
</reference>